<protein>
    <recommendedName>
        <fullName evidence="3">DNA-binding protein</fullName>
    </recommendedName>
</protein>
<name>A0A3P1BZ84_9BACT</name>
<sequence>MNRQALAMSVKQPGREVDTTEWITIAEYTRRHNLKRTNVVTNWIDRGRIPAEDVRTYSEFNSLRMIKPVLMQ</sequence>
<reference evidence="1 2" key="1">
    <citation type="submission" date="2018-11" db="EMBL/GenBank/DDBJ databases">
        <authorList>
            <person name="Zhou Z."/>
            <person name="Wang G."/>
        </authorList>
    </citation>
    <scope>NUCLEOTIDE SEQUENCE [LARGE SCALE GENOMIC DNA]</scope>
    <source>
        <strain evidence="1 2">KCTC52004</strain>
    </source>
</reference>
<proteinExistence type="predicted"/>
<keyword evidence="2" id="KW-1185">Reference proteome</keyword>
<evidence type="ECO:0000313" key="2">
    <source>
        <dbReference type="Proteomes" id="UP000271925"/>
    </source>
</evidence>
<dbReference type="EMBL" id="RQJO01000007">
    <property type="protein sequence ID" value="RRB06278.1"/>
    <property type="molecule type" value="Genomic_DNA"/>
</dbReference>
<accession>A0A3P1BZ84</accession>
<evidence type="ECO:0000313" key="1">
    <source>
        <dbReference type="EMBL" id="RRB06278.1"/>
    </source>
</evidence>
<dbReference type="RefSeq" id="WP_124868903.1">
    <property type="nucleotide sequence ID" value="NZ_RQJO01000007.1"/>
</dbReference>
<gene>
    <name evidence="1" type="ORF">EHT25_00280</name>
</gene>
<dbReference type="AlphaFoldDB" id="A0A3P1BZ84"/>
<evidence type="ECO:0008006" key="3">
    <source>
        <dbReference type="Google" id="ProtNLM"/>
    </source>
</evidence>
<comment type="caution">
    <text evidence="1">The sequence shown here is derived from an EMBL/GenBank/DDBJ whole genome shotgun (WGS) entry which is preliminary data.</text>
</comment>
<organism evidence="1 2">
    <name type="scientific">Larkinella rosea</name>
    <dbReference type="NCBI Taxonomy" id="2025312"/>
    <lineage>
        <taxon>Bacteria</taxon>
        <taxon>Pseudomonadati</taxon>
        <taxon>Bacteroidota</taxon>
        <taxon>Cytophagia</taxon>
        <taxon>Cytophagales</taxon>
        <taxon>Spirosomataceae</taxon>
        <taxon>Larkinella</taxon>
    </lineage>
</organism>
<dbReference type="Proteomes" id="UP000271925">
    <property type="component" value="Unassembled WGS sequence"/>
</dbReference>
<dbReference type="OrthoDB" id="964185at2"/>